<evidence type="ECO:0000313" key="4">
    <source>
        <dbReference type="Proteomes" id="UP000229498"/>
    </source>
</evidence>
<comment type="caution">
    <text evidence="3">The sequence shown here is derived from an EMBL/GenBank/DDBJ whole genome shotgun (WGS) entry which is preliminary data.</text>
</comment>
<evidence type="ECO:0000259" key="2">
    <source>
        <dbReference type="Pfam" id="PF09836"/>
    </source>
</evidence>
<feature type="region of interest" description="Disordered" evidence="1">
    <location>
        <begin position="1"/>
        <end position="33"/>
    </location>
</feature>
<keyword evidence="4" id="KW-1185">Reference proteome</keyword>
<accession>A0A2M9FZS0</accession>
<evidence type="ECO:0000256" key="1">
    <source>
        <dbReference type="SAM" id="MobiDB-lite"/>
    </source>
</evidence>
<organism evidence="3 4">
    <name type="scientific">Minwuia thermotolerans</name>
    <dbReference type="NCBI Taxonomy" id="2056226"/>
    <lineage>
        <taxon>Bacteria</taxon>
        <taxon>Pseudomonadati</taxon>
        <taxon>Pseudomonadota</taxon>
        <taxon>Alphaproteobacteria</taxon>
        <taxon>Minwuiales</taxon>
        <taxon>Minwuiaceae</taxon>
        <taxon>Minwuia</taxon>
    </lineage>
</organism>
<dbReference type="EMBL" id="PHIG01000037">
    <property type="protein sequence ID" value="PJK28956.1"/>
    <property type="molecule type" value="Genomic_DNA"/>
</dbReference>
<evidence type="ECO:0000313" key="3">
    <source>
        <dbReference type="EMBL" id="PJK28956.1"/>
    </source>
</evidence>
<feature type="compositionally biased region" description="Gly residues" evidence="1">
    <location>
        <begin position="24"/>
        <end position="33"/>
    </location>
</feature>
<dbReference type="InterPro" id="IPR044922">
    <property type="entry name" value="DUF2063_N_sf"/>
</dbReference>
<reference evidence="3 4" key="1">
    <citation type="submission" date="2017-11" db="EMBL/GenBank/DDBJ databases">
        <title>Draft genome sequence of Rhizobiales bacterium SY3-13.</title>
        <authorList>
            <person name="Sun C."/>
        </authorList>
    </citation>
    <scope>NUCLEOTIDE SEQUENCE [LARGE SCALE GENOMIC DNA]</scope>
    <source>
        <strain evidence="3 4">SY3-13</strain>
    </source>
</reference>
<gene>
    <name evidence="3" type="ORF">CVT23_13605</name>
</gene>
<dbReference type="OrthoDB" id="4146344at2"/>
<name>A0A2M9FZS0_9PROT</name>
<dbReference type="Pfam" id="PF09836">
    <property type="entry name" value="DUF2063"/>
    <property type="match status" value="1"/>
</dbReference>
<protein>
    <submittedName>
        <fullName evidence="3">DUF2063 domain-containing protein</fullName>
    </submittedName>
</protein>
<dbReference type="Proteomes" id="UP000229498">
    <property type="component" value="Unassembled WGS sequence"/>
</dbReference>
<feature type="domain" description="Putative DNA-binding" evidence="2">
    <location>
        <begin position="39"/>
        <end position="129"/>
    </location>
</feature>
<dbReference type="AlphaFoldDB" id="A0A2M9FZS0"/>
<sequence>MGHLHSRSPGHPGGDGESPAAHGRAGGSAPGDGVSGLAELQRRFAESVAGKPDPILDALVDDGRQADRFDVYRNNTFASLREVLANTFPAIVAIIGEDLFGRLSAAFVRHAPPRANHLLDYGAELPGFIALSEPLQRWPFLADVARLEWAVNAAYGAPEATPVDPSGLSGLAPVDLMALCLALHPSAALIASDWPVHAIRMNPQSAADPAAIQPRPEAALVARPETEVICLPLHPAEQAFLAALAEGRTLGEAAERCQQADPGFDLQGALARHLAGGLFVRAGHDEEGEPK</sequence>
<proteinExistence type="predicted"/>
<dbReference type="InterPro" id="IPR018640">
    <property type="entry name" value="DUF2063"/>
</dbReference>
<dbReference type="Gene3D" id="1.10.150.690">
    <property type="entry name" value="DUF2063"/>
    <property type="match status" value="1"/>
</dbReference>